<reference evidence="2 3" key="1">
    <citation type="submission" date="2019-09" db="EMBL/GenBank/DDBJ databases">
        <title>Screening of Novel Bioactive Compounds from Soil-Associated.</title>
        <authorList>
            <person name="Zhao S."/>
        </authorList>
    </citation>
    <scope>NUCLEOTIDE SEQUENCE [LARGE SCALE GENOMIC DNA]</scope>
    <source>
        <strain evidence="2 3">HIT-DPA4</strain>
    </source>
</reference>
<evidence type="ECO:0000313" key="3">
    <source>
        <dbReference type="Proteomes" id="UP000442707"/>
    </source>
</evidence>
<organism evidence="2 3">
    <name type="scientific">Streptomyces luteolifulvus</name>
    <dbReference type="NCBI Taxonomy" id="2615112"/>
    <lineage>
        <taxon>Bacteria</taxon>
        <taxon>Bacillati</taxon>
        <taxon>Actinomycetota</taxon>
        <taxon>Actinomycetes</taxon>
        <taxon>Kitasatosporales</taxon>
        <taxon>Streptomycetaceae</taxon>
        <taxon>Streptomyces</taxon>
    </lineage>
</organism>
<dbReference type="RefSeq" id="WP_150950105.1">
    <property type="nucleotide sequence ID" value="NZ_VZRB01000011.1"/>
</dbReference>
<dbReference type="Proteomes" id="UP000442707">
    <property type="component" value="Unassembled WGS sequence"/>
</dbReference>
<gene>
    <name evidence="2" type="ORF">F7R91_18355</name>
</gene>
<dbReference type="EMBL" id="VZRB01000011">
    <property type="protein sequence ID" value="KAB1145686.1"/>
    <property type="molecule type" value="Genomic_DNA"/>
</dbReference>
<protein>
    <submittedName>
        <fullName evidence="2">Uncharacterized protein</fullName>
    </submittedName>
</protein>
<keyword evidence="3" id="KW-1185">Reference proteome</keyword>
<comment type="caution">
    <text evidence="2">The sequence shown here is derived from an EMBL/GenBank/DDBJ whole genome shotgun (WGS) entry which is preliminary data.</text>
</comment>
<dbReference type="AlphaFoldDB" id="A0A6H9UXU3"/>
<name>A0A6H9UXU3_9ACTN</name>
<sequence length="90" mass="9415">MTARHHTARSPNRLLLTATVLVATAALLRLLSPDGEADAGPRPKSGSPHSSSPNRCSAHDPATGVSPPFRQQPTDPVLPLPGYCADAGRR</sequence>
<proteinExistence type="predicted"/>
<evidence type="ECO:0000313" key="2">
    <source>
        <dbReference type="EMBL" id="KAB1145686.1"/>
    </source>
</evidence>
<accession>A0A6H9UXU3</accession>
<evidence type="ECO:0000256" key="1">
    <source>
        <dbReference type="SAM" id="MobiDB-lite"/>
    </source>
</evidence>
<feature type="region of interest" description="Disordered" evidence="1">
    <location>
        <begin position="33"/>
        <end position="90"/>
    </location>
</feature>